<protein>
    <recommendedName>
        <fullName evidence="3">SET domain-containing protein</fullName>
    </recommendedName>
</protein>
<dbReference type="eggNOG" id="ENOG502S5YE">
    <property type="taxonomic scope" value="Eukaryota"/>
</dbReference>
<organism evidence="1 2">
    <name type="scientific">Emiliania huxleyi (strain CCMP1516)</name>
    <dbReference type="NCBI Taxonomy" id="280463"/>
    <lineage>
        <taxon>Eukaryota</taxon>
        <taxon>Haptista</taxon>
        <taxon>Haptophyta</taxon>
        <taxon>Prymnesiophyceae</taxon>
        <taxon>Isochrysidales</taxon>
        <taxon>Noelaerhabdaceae</taxon>
        <taxon>Emiliania</taxon>
    </lineage>
</organism>
<dbReference type="RefSeq" id="XP_005765315.1">
    <property type="nucleotide sequence ID" value="XM_005765258.1"/>
</dbReference>
<dbReference type="GO" id="GO:0016279">
    <property type="term" value="F:protein-lysine N-methyltransferase activity"/>
    <property type="evidence" value="ECO:0007669"/>
    <property type="project" value="TreeGrafter"/>
</dbReference>
<sequence length="531" mass="56210">MLAFSSLIASRAVAPARANGGDALFFGERAARAGVSALPVRIATFDGIRGVEAAEALDAGARVLAVPAANALQVTPDSPCPRWVDPKVWRSAAWDLRLALLLLRVKQQAERGEGLNEARAAWLDLLPRSFDTPLYWSDADLEATGYPPLIEAQTRSDQTDRTGRTAVAKQRALWSKHREEVAASARAMGEQASGEAEAGVQPLCAPSGEELDWALSCAAAAQLGFAGLLGLVSVVGGFLAPQQAVDGVSVVGVSPVFSDVSDGVSLVFSDVVASRLLARGKRHVLCPHVLCPYLDMLNHASSRSGSRLEYDYFGDAFGASLDPAAGPVPPGAELLISYGDRSNDQLLQYYGFVEAGNPHDSFLVDQQSFLLALGEADPYPKERLRRLSQARVPLTDNTAAVSLTAEGGGTRRSRRGGLLTCGFMLHAYRAIGPRAMQLARLLFLAEADLADDGASPSSPAGEERARRAVGAAAALVWKQRRDSRLEAAGAGFAKGSPTDAPSRHRGLARAFAAEKERVLERCVAACGGRCE</sequence>
<dbReference type="EnsemblProtists" id="EOD12886">
    <property type="protein sequence ID" value="EOD12886"/>
    <property type="gene ID" value="EMIHUDRAFT_104048"/>
</dbReference>
<evidence type="ECO:0000313" key="2">
    <source>
        <dbReference type="Proteomes" id="UP000013827"/>
    </source>
</evidence>
<dbReference type="InterPro" id="IPR046341">
    <property type="entry name" value="SET_dom_sf"/>
</dbReference>
<accession>A0A0D3INQ1</accession>
<dbReference type="AlphaFoldDB" id="A0A0D3INQ1"/>
<dbReference type="Proteomes" id="UP000013827">
    <property type="component" value="Unassembled WGS sequence"/>
</dbReference>
<dbReference type="KEGG" id="ehx:EMIHUDRAFT_104048"/>
<dbReference type="Gene3D" id="3.90.1410.10">
    <property type="entry name" value="set domain protein methyltransferase, domain 1"/>
    <property type="match status" value="1"/>
</dbReference>
<evidence type="ECO:0008006" key="3">
    <source>
        <dbReference type="Google" id="ProtNLM"/>
    </source>
</evidence>
<dbReference type="InterPro" id="IPR050600">
    <property type="entry name" value="SETD3_SETD6_MTase"/>
</dbReference>
<dbReference type="GeneID" id="17259039"/>
<dbReference type="CDD" id="cd10527">
    <property type="entry name" value="SET_LSMT"/>
    <property type="match status" value="1"/>
</dbReference>
<proteinExistence type="predicted"/>
<reference evidence="1" key="2">
    <citation type="submission" date="2024-10" db="UniProtKB">
        <authorList>
            <consortium name="EnsemblProtists"/>
        </authorList>
    </citation>
    <scope>IDENTIFICATION</scope>
</reference>
<dbReference type="PANTHER" id="PTHR13271:SF133">
    <property type="entry name" value="SET DOMAIN-CONTAINING PROTEIN"/>
    <property type="match status" value="1"/>
</dbReference>
<evidence type="ECO:0000313" key="1">
    <source>
        <dbReference type="EnsemblProtists" id="EOD12886"/>
    </source>
</evidence>
<reference evidence="2" key="1">
    <citation type="journal article" date="2013" name="Nature">
        <title>Pan genome of the phytoplankton Emiliania underpins its global distribution.</title>
        <authorList>
            <person name="Read B.A."/>
            <person name="Kegel J."/>
            <person name="Klute M.J."/>
            <person name="Kuo A."/>
            <person name="Lefebvre S.C."/>
            <person name="Maumus F."/>
            <person name="Mayer C."/>
            <person name="Miller J."/>
            <person name="Monier A."/>
            <person name="Salamov A."/>
            <person name="Young J."/>
            <person name="Aguilar M."/>
            <person name="Claverie J.M."/>
            <person name="Frickenhaus S."/>
            <person name="Gonzalez K."/>
            <person name="Herman E.K."/>
            <person name="Lin Y.C."/>
            <person name="Napier J."/>
            <person name="Ogata H."/>
            <person name="Sarno A.F."/>
            <person name="Shmutz J."/>
            <person name="Schroeder D."/>
            <person name="de Vargas C."/>
            <person name="Verret F."/>
            <person name="von Dassow P."/>
            <person name="Valentin K."/>
            <person name="Van de Peer Y."/>
            <person name="Wheeler G."/>
            <person name="Dacks J.B."/>
            <person name="Delwiche C.F."/>
            <person name="Dyhrman S.T."/>
            <person name="Glockner G."/>
            <person name="John U."/>
            <person name="Richards T."/>
            <person name="Worden A.Z."/>
            <person name="Zhang X."/>
            <person name="Grigoriev I.V."/>
            <person name="Allen A.E."/>
            <person name="Bidle K."/>
            <person name="Borodovsky M."/>
            <person name="Bowler C."/>
            <person name="Brownlee C."/>
            <person name="Cock J.M."/>
            <person name="Elias M."/>
            <person name="Gladyshev V.N."/>
            <person name="Groth M."/>
            <person name="Guda C."/>
            <person name="Hadaegh A."/>
            <person name="Iglesias-Rodriguez M.D."/>
            <person name="Jenkins J."/>
            <person name="Jones B.M."/>
            <person name="Lawson T."/>
            <person name="Leese F."/>
            <person name="Lindquist E."/>
            <person name="Lobanov A."/>
            <person name="Lomsadze A."/>
            <person name="Malik S.B."/>
            <person name="Marsh M.E."/>
            <person name="Mackinder L."/>
            <person name="Mock T."/>
            <person name="Mueller-Roeber B."/>
            <person name="Pagarete A."/>
            <person name="Parker M."/>
            <person name="Probert I."/>
            <person name="Quesneville H."/>
            <person name="Raines C."/>
            <person name="Rensing S.A."/>
            <person name="Riano-Pachon D.M."/>
            <person name="Richier S."/>
            <person name="Rokitta S."/>
            <person name="Shiraiwa Y."/>
            <person name="Soanes D.M."/>
            <person name="van der Giezen M."/>
            <person name="Wahlund T.M."/>
            <person name="Williams B."/>
            <person name="Wilson W."/>
            <person name="Wolfe G."/>
            <person name="Wurch L.L."/>
        </authorList>
    </citation>
    <scope>NUCLEOTIDE SEQUENCE</scope>
</reference>
<dbReference type="STRING" id="2903.R1DPX8"/>
<dbReference type="HOGENOM" id="CLU_576667_0_0_1"/>
<dbReference type="SUPFAM" id="SSF82199">
    <property type="entry name" value="SET domain"/>
    <property type="match status" value="2"/>
</dbReference>
<name>A0A0D3INQ1_EMIH1</name>
<dbReference type="PaxDb" id="2903-EOD12886"/>
<dbReference type="PANTHER" id="PTHR13271">
    <property type="entry name" value="UNCHARACTERIZED PUTATIVE METHYLTRANSFERASE"/>
    <property type="match status" value="1"/>
</dbReference>
<keyword evidence="2" id="KW-1185">Reference proteome</keyword>